<dbReference type="Proteomes" id="UP001327560">
    <property type="component" value="Chromosome 8"/>
</dbReference>
<dbReference type="GO" id="GO:0009506">
    <property type="term" value="C:plasmodesma"/>
    <property type="evidence" value="ECO:0007669"/>
    <property type="project" value="TreeGrafter"/>
</dbReference>
<organism evidence="5 6">
    <name type="scientific">Canna indica</name>
    <name type="common">Indian-shot</name>
    <dbReference type="NCBI Taxonomy" id="4628"/>
    <lineage>
        <taxon>Eukaryota</taxon>
        <taxon>Viridiplantae</taxon>
        <taxon>Streptophyta</taxon>
        <taxon>Embryophyta</taxon>
        <taxon>Tracheophyta</taxon>
        <taxon>Spermatophyta</taxon>
        <taxon>Magnoliopsida</taxon>
        <taxon>Liliopsida</taxon>
        <taxon>Zingiberales</taxon>
        <taxon>Cannaceae</taxon>
        <taxon>Canna</taxon>
    </lineage>
</organism>
<evidence type="ECO:0000313" key="6">
    <source>
        <dbReference type="Proteomes" id="UP001327560"/>
    </source>
</evidence>
<dbReference type="Pfam" id="PF05498">
    <property type="entry name" value="RALF"/>
    <property type="match status" value="1"/>
</dbReference>
<sequence length="160" mass="17392">MEFEDFLPPNRKRGRELSILLYIVEEGEINRRPTPRRLPSAKHLMAKLSQSSLLLVPLLLSLLVAAAAAGEAGGVLPLGWIPTLSGCRGTIAECLAGEEFDLGSEVTRRMLSTSNYISYGALKRDTTPCSRRGASYYNCRPGAEGNPYSRGCSSITQCRG</sequence>
<dbReference type="EMBL" id="CP136897">
    <property type="protein sequence ID" value="WOL16455.1"/>
    <property type="molecule type" value="Genomic_DNA"/>
</dbReference>
<evidence type="ECO:0000256" key="3">
    <source>
        <dbReference type="ARBA" id="ARBA00022729"/>
    </source>
</evidence>
<keyword evidence="3" id="KW-0732">Signal</keyword>
<evidence type="ECO:0000313" key="5">
    <source>
        <dbReference type="EMBL" id="WOL16455.1"/>
    </source>
</evidence>
<dbReference type="PANTHER" id="PTHR33136">
    <property type="entry name" value="RAPID ALKALINIZATION FACTOR-LIKE"/>
    <property type="match status" value="1"/>
</dbReference>
<evidence type="ECO:0000256" key="2">
    <source>
        <dbReference type="ARBA" id="ARBA00022702"/>
    </source>
</evidence>
<keyword evidence="4" id="KW-1015">Disulfide bond</keyword>
<dbReference type="GO" id="GO:0005179">
    <property type="term" value="F:hormone activity"/>
    <property type="evidence" value="ECO:0007669"/>
    <property type="project" value="UniProtKB-KW"/>
</dbReference>
<evidence type="ECO:0000256" key="4">
    <source>
        <dbReference type="ARBA" id="ARBA00023157"/>
    </source>
</evidence>
<reference evidence="5 6" key="1">
    <citation type="submission" date="2023-10" db="EMBL/GenBank/DDBJ databases">
        <title>Chromosome-scale genome assembly provides insights into flower coloration mechanisms of Canna indica.</title>
        <authorList>
            <person name="Li C."/>
        </authorList>
    </citation>
    <scope>NUCLEOTIDE SEQUENCE [LARGE SCALE GENOMIC DNA]</scope>
    <source>
        <tissue evidence="5">Flower</tissue>
    </source>
</reference>
<name>A0AAQ3QQB1_9LILI</name>
<dbReference type="PANTHER" id="PTHR33136:SF13">
    <property type="entry name" value="OS10G0328900 PROTEIN"/>
    <property type="match status" value="1"/>
</dbReference>
<evidence type="ECO:0000256" key="1">
    <source>
        <dbReference type="ARBA" id="ARBA00009178"/>
    </source>
</evidence>
<dbReference type="InterPro" id="IPR008801">
    <property type="entry name" value="RALF"/>
</dbReference>
<gene>
    <name evidence="5" type="ORF">Cni_G25242</name>
</gene>
<proteinExistence type="inferred from homology"/>
<comment type="similarity">
    <text evidence="1">Belongs to the plant rapid alkalinization factor (RALF) family.</text>
</comment>
<dbReference type="AlphaFoldDB" id="A0AAQ3QQB1"/>
<accession>A0AAQ3QQB1</accession>
<protein>
    <submittedName>
        <fullName evidence="5">Protein RALF-like 33</fullName>
    </submittedName>
</protein>
<keyword evidence="2" id="KW-0372">Hormone</keyword>
<keyword evidence="6" id="KW-1185">Reference proteome</keyword>
<dbReference type="GO" id="GO:0019722">
    <property type="term" value="P:calcium-mediated signaling"/>
    <property type="evidence" value="ECO:0007669"/>
    <property type="project" value="TreeGrafter"/>
</dbReference>